<gene>
    <name evidence="18" type="ORF">SK128_005772</name>
</gene>
<dbReference type="GO" id="GO:0005524">
    <property type="term" value="F:ATP binding"/>
    <property type="evidence" value="ECO:0007669"/>
    <property type="project" value="UniProtKB-KW"/>
</dbReference>
<evidence type="ECO:0000256" key="12">
    <source>
        <dbReference type="ARBA" id="ARBA00023242"/>
    </source>
</evidence>
<evidence type="ECO:0000313" key="18">
    <source>
        <dbReference type="EMBL" id="KAK7084817.1"/>
    </source>
</evidence>
<keyword evidence="8" id="KW-0862">Zinc</keyword>
<dbReference type="SMART" id="SM00490">
    <property type="entry name" value="HELICc"/>
    <property type="match status" value="1"/>
</dbReference>
<dbReference type="FunFam" id="3.40.50.300:FF:000596">
    <property type="entry name" value="ATP-dependent DNA helicase"/>
    <property type="match status" value="1"/>
</dbReference>
<dbReference type="Gene3D" id="3.40.50.300">
    <property type="entry name" value="P-loop containing nucleotide triphosphate hydrolases"/>
    <property type="match status" value="2"/>
</dbReference>
<feature type="compositionally biased region" description="Basic and acidic residues" evidence="16">
    <location>
        <begin position="418"/>
        <end position="428"/>
    </location>
</feature>
<dbReference type="GO" id="GO:0009378">
    <property type="term" value="F:four-way junction helicase activity"/>
    <property type="evidence" value="ECO:0007669"/>
    <property type="project" value="TreeGrafter"/>
</dbReference>
<keyword evidence="19" id="KW-1185">Reference proteome</keyword>
<evidence type="ECO:0000256" key="9">
    <source>
        <dbReference type="ARBA" id="ARBA00022840"/>
    </source>
</evidence>
<dbReference type="GO" id="GO:0003677">
    <property type="term" value="F:DNA binding"/>
    <property type="evidence" value="ECO:0007669"/>
    <property type="project" value="UniProtKB-KW"/>
</dbReference>
<dbReference type="Pfam" id="PF00271">
    <property type="entry name" value="Helicase_C"/>
    <property type="match status" value="1"/>
</dbReference>
<dbReference type="Pfam" id="PF16124">
    <property type="entry name" value="RecQ_Zn_bind"/>
    <property type="match status" value="1"/>
</dbReference>
<feature type="domain" description="Helicase C-terminal" evidence="17">
    <location>
        <begin position="63"/>
        <end position="211"/>
    </location>
</feature>
<evidence type="ECO:0000256" key="5">
    <source>
        <dbReference type="ARBA" id="ARBA00022741"/>
    </source>
</evidence>
<dbReference type="AlphaFoldDB" id="A0AAN9AFU5"/>
<name>A0AAN9AFU5_HALRR</name>
<keyword evidence="9 15" id="KW-0067">ATP-binding</keyword>
<dbReference type="Proteomes" id="UP001381693">
    <property type="component" value="Unassembled WGS sequence"/>
</dbReference>
<dbReference type="EC" id="5.6.2.4" evidence="15"/>
<keyword evidence="12 15" id="KW-0539">Nucleus</keyword>
<dbReference type="SUPFAM" id="SSF52540">
    <property type="entry name" value="P-loop containing nucleoside triphosphate hydrolases"/>
    <property type="match status" value="1"/>
</dbReference>
<dbReference type="GO" id="GO:0005737">
    <property type="term" value="C:cytoplasm"/>
    <property type="evidence" value="ECO:0007669"/>
    <property type="project" value="TreeGrafter"/>
</dbReference>
<comment type="caution">
    <text evidence="18">The sequence shown here is derived from an EMBL/GenBank/DDBJ whole genome shotgun (WGS) entry which is preliminary data.</text>
</comment>
<comment type="subcellular location">
    <subcellularLocation>
        <location evidence="2 15">Nucleus</location>
    </subcellularLocation>
</comment>
<comment type="catalytic activity">
    <reaction evidence="13 15">
        <text>Couples ATP hydrolysis with the unwinding of duplex DNA by translocating in the 3'-5' direction.</text>
        <dbReference type="EC" id="5.6.2.4"/>
    </reaction>
</comment>
<evidence type="ECO:0000256" key="4">
    <source>
        <dbReference type="ARBA" id="ARBA00022723"/>
    </source>
</evidence>
<comment type="catalytic activity">
    <reaction evidence="14 15">
        <text>ATP + H2O = ADP + phosphate + H(+)</text>
        <dbReference type="Rhea" id="RHEA:13065"/>
        <dbReference type="ChEBI" id="CHEBI:15377"/>
        <dbReference type="ChEBI" id="CHEBI:15378"/>
        <dbReference type="ChEBI" id="CHEBI:30616"/>
        <dbReference type="ChEBI" id="CHEBI:43474"/>
        <dbReference type="ChEBI" id="CHEBI:456216"/>
    </reaction>
</comment>
<feature type="compositionally biased region" description="Polar residues" evidence="16">
    <location>
        <begin position="400"/>
        <end position="409"/>
    </location>
</feature>
<evidence type="ECO:0000313" key="19">
    <source>
        <dbReference type="Proteomes" id="UP001381693"/>
    </source>
</evidence>
<feature type="region of interest" description="Disordered" evidence="16">
    <location>
        <begin position="460"/>
        <end position="487"/>
    </location>
</feature>
<comment type="cofactor">
    <cofactor evidence="1">
        <name>Zn(2+)</name>
        <dbReference type="ChEBI" id="CHEBI:29105"/>
    </cofactor>
</comment>
<evidence type="ECO:0000256" key="10">
    <source>
        <dbReference type="ARBA" id="ARBA00023125"/>
    </source>
</evidence>
<dbReference type="GO" id="GO:0000724">
    <property type="term" value="P:double-strand break repair via homologous recombination"/>
    <property type="evidence" value="ECO:0007669"/>
    <property type="project" value="TreeGrafter"/>
</dbReference>
<feature type="region of interest" description="Disordered" evidence="16">
    <location>
        <begin position="400"/>
        <end position="447"/>
    </location>
</feature>
<accession>A0AAN9AFU5</accession>
<evidence type="ECO:0000256" key="3">
    <source>
        <dbReference type="ARBA" id="ARBA00005446"/>
    </source>
</evidence>
<dbReference type="GO" id="GO:0016787">
    <property type="term" value="F:hydrolase activity"/>
    <property type="evidence" value="ECO:0007669"/>
    <property type="project" value="UniProtKB-KW"/>
</dbReference>
<organism evidence="18 19">
    <name type="scientific">Halocaridina rubra</name>
    <name type="common">Hawaiian red shrimp</name>
    <dbReference type="NCBI Taxonomy" id="373956"/>
    <lineage>
        <taxon>Eukaryota</taxon>
        <taxon>Metazoa</taxon>
        <taxon>Ecdysozoa</taxon>
        <taxon>Arthropoda</taxon>
        <taxon>Crustacea</taxon>
        <taxon>Multicrustacea</taxon>
        <taxon>Malacostraca</taxon>
        <taxon>Eumalacostraca</taxon>
        <taxon>Eucarida</taxon>
        <taxon>Decapoda</taxon>
        <taxon>Pleocyemata</taxon>
        <taxon>Caridea</taxon>
        <taxon>Atyoidea</taxon>
        <taxon>Atyidae</taxon>
        <taxon>Halocaridina</taxon>
    </lineage>
</organism>
<dbReference type="GO" id="GO:0005634">
    <property type="term" value="C:nucleus"/>
    <property type="evidence" value="ECO:0007669"/>
    <property type="project" value="UniProtKB-SubCell"/>
</dbReference>
<keyword evidence="7 15" id="KW-0347">Helicase</keyword>
<dbReference type="EMBL" id="JAXCGZ010001971">
    <property type="protein sequence ID" value="KAK7084817.1"/>
    <property type="molecule type" value="Genomic_DNA"/>
</dbReference>
<dbReference type="InterPro" id="IPR036388">
    <property type="entry name" value="WH-like_DNA-bd_sf"/>
</dbReference>
<reference evidence="18 19" key="1">
    <citation type="submission" date="2023-11" db="EMBL/GenBank/DDBJ databases">
        <title>Halocaridina rubra genome assembly.</title>
        <authorList>
            <person name="Smith C."/>
        </authorList>
    </citation>
    <scope>NUCLEOTIDE SEQUENCE [LARGE SCALE GENOMIC DNA]</scope>
    <source>
        <strain evidence="18">EP-1</strain>
        <tissue evidence="18">Whole</tissue>
    </source>
</reference>
<dbReference type="InterPro" id="IPR027417">
    <property type="entry name" value="P-loop_NTPase"/>
</dbReference>
<evidence type="ECO:0000256" key="8">
    <source>
        <dbReference type="ARBA" id="ARBA00022833"/>
    </source>
</evidence>
<evidence type="ECO:0000256" key="14">
    <source>
        <dbReference type="ARBA" id="ARBA00049360"/>
    </source>
</evidence>
<comment type="similarity">
    <text evidence="3 15">Belongs to the helicase family. RecQ subfamily.</text>
</comment>
<keyword evidence="5 15" id="KW-0547">Nucleotide-binding</keyword>
<sequence length="487" mass="54816">MRRTFPGTPILGLTATATSRVILDVQKILDIQGCLVLKASFNRPNLFYEVHPKPSSSAECVDELEKLIKSQFPGQSGILYTMSIKDTEELAKELRKRDLKVAPYHAQLTAEARSNIHRKWVQNIYQIVVATIAFGMGIDKPDVRFVIHHCISKSMENFYQESGRSGRDSRPAKCIVYWRFADFARQSTMVFTEQTGLENLYGLISYCLDSSRCRRNIIAEHFDERWETSDCNRMCDHCKTPREVKHLNLAAYGEQLLLILTKAVSKDQRLTGQKLIDAWLGKGAKDARVEGAIAKDLSRERAEIIVAFLIIDSFLKEDFHFTPYNTISYILPGPKAEAGLSPSSMQIGGRRKDLSYKSTSSTISVKESQSTLSKHSFNSSVKLKNNETFVTTDNDKNVVKLSSSENAIQKPSGKRKRENNGQHSDKPQKKMKAVDVNSGSISDSKDYDSTVVAHMSSSNGAIHYEAREPKKRNRIITVEDSSDESDI</sequence>
<protein>
    <recommendedName>
        <fullName evidence="15">ATP-dependent DNA helicase</fullName>
        <ecNumber evidence="15">5.6.2.4</ecNumber>
    </recommendedName>
</protein>
<evidence type="ECO:0000256" key="16">
    <source>
        <dbReference type="SAM" id="MobiDB-lite"/>
    </source>
</evidence>
<evidence type="ECO:0000259" key="17">
    <source>
        <dbReference type="PROSITE" id="PS51194"/>
    </source>
</evidence>
<dbReference type="PANTHER" id="PTHR13710:SF105">
    <property type="entry name" value="ATP-DEPENDENT DNA HELICASE Q1"/>
    <property type="match status" value="1"/>
</dbReference>
<evidence type="ECO:0000256" key="2">
    <source>
        <dbReference type="ARBA" id="ARBA00004123"/>
    </source>
</evidence>
<dbReference type="NCBIfam" id="TIGR00614">
    <property type="entry name" value="recQ_fam"/>
    <property type="match status" value="1"/>
</dbReference>
<keyword evidence="10" id="KW-0238">DNA-binding</keyword>
<evidence type="ECO:0000256" key="7">
    <source>
        <dbReference type="ARBA" id="ARBA00022806"/>
    </source>
</evidence>
<evidence type="ECO:0000256" key="1">
    <source>
        <dbReference type="ARBA" id="ARBA00001947"/>
    </source>
</evidence>
<dbReference type="CDD" id="cd18794">
    <property type="entry name" value="SF2_C_RecQ"/>
    <property type="match status" value="1"/>
</dbReference>
<keyword evidence="4" id="KW-0479">Metal-binding</keyword>
<evidence type="ECO:0000256" key="11">
    <source>
        <dbReference type="ARBA" id="ARBA00023235"/>
    </source>
</evidence>
<keyword evidence="6 15" id="KW-0378">Hydrolase</keyword>
<dbReference type="PANTHER" id="PTHR13710">
    <property type="entry name" value="DNA HELICASE RECQ FAMILY MEMBER"/>
    <property type="match status" value="1"/>
</dbReference>
<dbReference type="GO" id="GO:0043138">
    <property type="term" value="F:3'-5' DNA helicase activity"/>
    <property type="evidence" value="ECO:0007669"/>
    <property type="project" value="UniProtKB-EC"/>
</dbReference>
<dbReference type="Gene3D" id="1.10.10.10">
    <property type="entry name" value="Winged helix-like DNA-binding domain superfamily/Winged helix DNA-binding domain"/>
    <property type="match status" value="1"/>
</dbReference>
<dbReference type="GO" id="GO:0005694">
    <property type="term" value="C:chromosome"/>
    <property type="evidence" value="ECO:0007669"/>
    <property type="project" value="TreeGrafter"/>
</dbReference>
<dbReference type="InterPro" id="IPR004589">
    <property type="entry name" value="DNA_helicase_ATP-dep_RecQ"/>
</dbReference>
<dbReference type="InterPro" id="IPR001650">
    <property type="entry name" value="Helicase_C-like"/>
</dbReference>
<dbReference type="InterPro" id="IPR032284">
    <property type="entry name" value="RecQ_Zn-bd"/>
</dbReference>
<keyword evidence="11" id="KW-0413">Isomerase</keyword>
<evidence type="ECO:0000256" key="15">
    <source>
        <dbReference type="RuleBase" id="RU364117"/>
    </source>
</evidence>
<dbReference type="GO" id="GO:0046872">
    <property type="term" value="F:metal ion binding"/>
    <property type="evidence" value="ECO:0007669"/>
    <property type="project" value="UniProtKB-KW"/>
</dbReference>
<dbReference type="PROSITE" id="PS51194">
    <property type="entry name" value="HELICASE_CTER"/>
    <property type="match status" value="1"/>
</dbReference>
<proteinExistence type="inferred from homology"/>
<evidence type="ECO:0000256" key="13">
    <source>
        <dbReference type="ARBA" id="ARBA00034617"/>
    </source>
</evidence>
<evidence type="ECO:0000256" key="6">
    <source>
        <dbReference type="ARBA" id="ARBA00022801"/>
    </source>
</evidence>